<dbReference type="InterPro" id="IPR013320">
    <property type="entry name" value="ConA-like_dom_sf"/>
</dbReference>
<sequence>MNLSSSLVILLIIIGIITFISSIILKYLRPSYIQSLTPKSGRLESITKIGTPGQVRDLFLAPSGSTLSIYIYCNSYVKTKTLGQDSEPIRILQLGNSLQLQLNPANKKIPSSTNLVVKTQGPTSDNEYIPIMDFPQQQWVHLCIVREGRRYTIFYNGRVAGSSRTKYFPTINSSPFIVGDQRLQGTFAFPKLAPIPYNLNDIKNDLQSSSDTRHKPYYLESSMNIFESFSFTCPKGIFCFSTKSQPNMNPLKLWKSPYA</sequence>
<dbReference type="Gene3D" id="2.60.120.200">
    <property type="match status" value="1"/>
</dbReference>
<feature type="transmembrane region" description="Helical" evidence="1">
    <location>
        <begin position="6"/>
        <end position="28"/>
    </location>
</feature>
<keyword evidence="1" id="KW-0812">Transmembrane</keyword>
<evidence type="ECO:0000313" key="2">
    <source>
        <dbReference type="EMBL" id="QHT79048.1"/>
    </source>
</evidence>
<reference evidence="2" key="1">
    <citation type="journal article" date="2020" name="Nature">
        <title>Giant virus diversity and host interactions through global metagenomics.</title>
        <authorList>
            <person name="Schulz F."/>
            <person name="Roux S."/>
            <person name="Paez-Espino D."/>
            <person name="Jungbluth S."/>
            <person name="Walsh D.A."/>
            <person name="Denef V.J."/>
            <person name="McMahon K.D."/>
            <person name="Konstantinidis K.T."/>
            <person name="Eloe-Fadrosh E.A."/>
            <person name="Kyrpides N.C."/>
            <person name="Woyke T."/>
        </authorList>
    </citation>
    <scope>NUCLEOTIDE SEQUENCE</scope>
    <source>
        <strain evidence="2">GVMAG-M-3300023179-97</strain>
    </source>
</reference>
<organism evidence="2">
    <name type="scientific">viral metagenome</name>
    <dbReference type="NCBI Taxonomy" id="1070528"/>
    <lineage>
        <taxon>unclassified sequences</taxon>
        <taxon>metagenomes</taxon>
        <taxon>organismal metagenomes</taxon>
    </lineage>
</organism>
<keyword evidence="1" id="KW-1133">Transmembrane helix</keyword>
<name>A0A6C0HEL9_9ZZZZ</name>
<protein>
    <submittedName>
        <fullName evidence="2">Uncharacterized protein</fullName>
    </submittedName>
</protein>
<proteinExistence type="predicted"/>
<accession>A0A6C0HEL9</accession>
<dbReference type="EMBL" id="MN739944">
    <property type="protein sequence ID" value="QHT79048.1"/>
    <property type="molecule type" value="Genomic_DNA"/>
</dbReference>
<dbReference type="Pfam" id="PF13385">
    <property type="entry name" value="Laminin_G_3"/>
    <property type="match status" value="1"/>
</dbReference>
<dbReference type="AlphaFoldDB" id="A0A6C0HEL9"/>
<keyword evidence="1" id="KW-0472">Membrane</keyword>
<evidence type="ECO:0000256" key="1">
    <source>
        <dbReference type="SAM" id="Phobius"/>
    </source>
</evidence>
<dbReference type="SUPFAM" id="SSF49899">
    <property type="entry name" value="Concanavalin A-like lectins/glucanases"/>
    <property type="match status" value="1"/>
</dbReference>